<dbReference type="InterPro" id="IPR006561">
    <property type="entry name" value="DZF_dom"/>
</dbReference>
<evidence type="ECO:0000313" key="2">
    <source>
        <dbReference type="Proteomes" id="UP000887574"/>
    </source>
</evidence>
<sequence length="194" mass="21969">MSYYPSYFLAFIDSNVVGPGDAVRRVFEVIAGGILVKGCSGLLDPCEKEGLDVLGCLTDQNREDITASAQHALRMISFNQMFKVLSIDRLPDNSHLHAYNQGGLFNRGDVERKRAHELDEQISADGNSDAKKERRKKWFRTSRDFCLDYPCVSLIHLLSCNRNLEFTIFVFDLYLIPVFDEVDQTMLKAGLLPV</sequence>
<organism evidence="2 3">
    <name type="scientific">Ditylenchus dipsaci</name>
    <dbReference type="NCBI Taxonomy" id="166011"/>
    <lineage>
        <taxon>Eukaryota</taxon>
        <taxon>Metazoa</taxon>
        <taxon>Ecdysozoa</taxon>
        <taxon>Nematoda</taxon>
        <taxon>Chromadorea</taxon>
        <taxon>Rhabditida</taxon>
        <taxon>Tylenchina</taxon>
        <taxon>Tylenchomorpha</taxon>
        <taxon>Sphaerularioidea</taxon>
        <taxon>Anguinidae</taxon>
        <taxon>Anguininae</taxon>
        <taxon>Ditylenchus</taxon>
    </lineage>
</organism>
<accession>A0A915EIU2</accession>
<dbReference type="FunFam" id="1.10.1410.40:FF:000001">
    <property type="entry name" value="interleukin enhancer-binding factor 3 isoform X1"/>
    <property type="match status" value="1"/>
</dbReference>
<evidence type="ECO:0000313" key="3">
    <source>
        <dbReference type="WBParaSite" id="jg635"/>
    </source>
</evidence>
<dbReference type="InterPro" id="IPR049402">
    <property type="entry name" value="DZF_dom_C"/>
</dbReference>
<dbReference type="Gene3D" id="1.10.1410.40">
    <property type="match status" value="1"/>
</dbReference>
<protein>
    <submittedName>
        <fullName evidence="3">DZF domain-containing protein</fullName>
    </submittedName>
</protein>
<dbReference type="GO" id="GO:0003725">
    <property type="term" value="F:double-stranded RNA binding"/>
    <property type="evidence" value="ECO:0007669"/>
    <property type="project" value="TreeGrafter"/>
</dbReference>
<proteinExistence type="predicted"/>
<dbReference type="GO" id="GO:0003727">
    <property type="term" value="F:single-stranded RNA binding"/>
    <property type="evidence" value="ECO:0007669"/>
    <property type="project" value="TreeGrafter"/>
</dbReference>
<evidence type="ECO:0000259" key="1">
    <source>
        <dbReference type="PROSITE" id="PS51703"/>
    </source>
</evidence>
<keyword evidence="2" id="KW-1185">Reference proteome</keyword>
<reference evidence="3" key="1">
    <citation type="submission" date="2022-11" db="UniProtKB">
        <authorList>
            <consortium name="WormBaseParasite"/>
        </authorList>
    </citation>
    <scope>IDENTIFICATION</scope>
</reference>
<name>A0A915EIU2_9BILA</name>
<dbReference type="PANTHER" id="PTHR45762">
    <property type="entry name" value="ZINC FINGER RNA-BINDING PROTEIN"/>
    <property type="match status" value="1"/>
</dbReference>
<feature type="domain" description="DZF" evidence="1">
    <location>
        <begin position="1"/>
        <end position="120"/>
    </location>
</feature>
<dbReference type="AlphaFoldDB" id="A0A915EIU2"/>
<dbReference type="Proteomes" id="UP000887574">
    <property type="component" value="Unplaced"/>
</dbReference>
<dbReference type="WBParaSite" id="jg635">
    <property type="protein sequence ID" value="jg635"/>
    <property type="gene ID" value="jg635"/>
</dbReference>
<dbReference type="GO" id="GO:0071011">
    <property type="term" value="C:precatalytic spliceosome"/>
    <property type="evidence" value="ECO:0007669"/>
    <property type="project" value="TreeGrafter"/>
</dbReference>
<dbReference type="PANTHER" id="PTHR45762:SF3">
    <property type="entry name" value="ZINC-FINGER PROTEIN AT 72D, ISOFORM B"/>
    <property type="match status" value="1"/>
</dbReference>
<dbReference type="Pfam" id="PF20965">
    <property type="entry name" value="DZF_C"/>
    <property type="match status" value="1"/>
</dbReference>
<dbReference type="PROSITE" id="PS51703">
    <property type="entry name" value="DZF"/>
    <property type="match status" value="1"/>
</dbReference>